<organism evidence="2 3">
    <name type="scientific">Toxoplasma gondii TgCatPRC2</name>
    <dbReference type="NCBI Taxonomy" id="1130821"/>
    <lineage>
        <taxon>Eukaryota</taxon>
        <taxon>Sar</taxon>
        <taxon>Alveolata</taxon>
        <taxon>Apicomplexa</taxon>
        <taxon>Conoidasida</taxon>
        <taxon>Coccidia</taxon>
        <taxon>Eucoccidiorida</taxon>
        <taxon>Eimeriorina</taxon>
        <taxon>Sarcocystidae</taxon>
        <taxon>Toxoplasma</taxon>
    </lineage>
</organism>
<comment type="caution">
    <text evidence="2">The sequence shown here is derived from an EMBL/GenBank/DDBJ whole genome shotgun (WGS) entry which is preliminary data.</text>
</comment>
<reference evidence="3" key="1">
    <citation type="submission" date="2016-03" db="EMBL/GenBank/DDBJ databases">
        <authorList>
            <person name="Sibley D."/>
            <person name="Venepally P."/>
            <person name="Karamycheva S."/>
            <person name="Hadjithomas M."/>
            <person name="Khan A."/>
            <person name="Brunk B."/>
            <person name="Roos D."/>
            <person name="Caler E."/>
            <person name="Lorenzi H."/>
        </authorList>
    </citation>
    <scope>NUCLEOTIDE SEQUENCE [LARGE SCALE GENOMIC DNA]</scope>
    <source>
        <strain evidence="3">TgCatPRC2</strain>
    </source>
</reference>
<gene>
    <name evidence="2" type="ORF">TGPRC2_425790</name>
</gene>
<feature type="compositionally biased region" description="Basic and acidic residues" evidence="1">
    <location>
        <begin position="37"/>
        <end position="79"/>
    </location>
</feature>
<dbReference type="Proteomes" id="UP000075225">
    <property type="component" value="Unassembled WGS sequence"/>
</dbReference>
<sequence length="136" mass="16148">WPLCFCGLSGPRVSRGTQCRWRPATGRQGQTKRRLRPRETQAKGDRQKKVTAEKGRHRWRNPDKERERGRERIEGEQVRGEGNGSGYERRKKRYWKQTRVVKKRVRKNGTGESRVSYWRLKMLNPKLVKNGSMEDL</sequence>
<protein>
    <submittedName>
        <fullName evidence="2">Uncharacterized protein</fullName>
    </submittedName>
</protein>
<evidence type="ECO:0000313" key="2">
    <source>
        <dbReference type="EMBL" id="KYK65758.1"/>
    </source>
</evidence>
<proteinExistence type="predicted"/>
<evidence type="ECO:0000256" key="1">
    <source>
        <dbReference type="SAM" id="MobiDB-lite"/>
    </source>
</evidence>
<dbReference type="AlphaFoldDB" id="A0A151H8W7"/>
<accession>A0A151H8W7</accession>
<dbReference type="EMBL" id="AHZP02001881">
    <property type="protein sequence ID" value="KYK65758.1"/>
    <property type="molecule type" value="Genomic_DNA"/>
</dbReference>
<dbReference type="VEuPathDB" id="ToxoDB:TGPRC2_425790"/>
<evidence type="ECO:0000313" key="3">
    <source>
        <dbReference type="Proteomes" id="UP000075225"/>
    </source>
</evidence>
<name>A0A151H8W7_TOXGO</name>
<feature type="region of interest" description="Disordered" evidence="1">
    <location>
        <begin position="22"/>
        <end position="90"/>
    </location>
</feature>
<feature type="non-terminal residue" evidence="2">
    <location>
        <position position="1"/>
    </location>
</feature>